<keyword evidence="9 15" id="KW-0658">Purine biosynthesis</keyword>
<sequence length="349" mass="37468">MSQSEKTSKLTYAQAGVDIKAGEEAVERIKRLARQTFGPEVLSEIGSFGGFYRPNLAGLKKPVLVSSADGVGTKLKLAFMTGRHDTIGEDLVNHCVNDILVHGARGLFFLDYIAVGKLEPAVIADIVAGLSRGCKNAGMALVGGETAEMPDFYTRGEYDVAGFIVGMVDESRIVNGRTITTGDVCIGLASDGLHTNGYSLARKVVFEIARHKPDDYVAELQMTIAEALMQVHRCYGPFIHGLLEKFDIHGMAHITGGGLPGNLNRILPAGLDAEVRRGSWPVLPIFDYLKKRGNLDPTDVYSAFNMGIGFVLVVAATDADAVMNALGAMNEPAYRIGTIVPGNREVKLV</sequence>
<dbReference type="EMBL" id="PQAP01000011">
    <property type="protein sequence ID" value="PWB75317.1"/>
    <property type="molecule type" value="Genomic_DNA"/>
</dbReference>
<comment type="pathway">
    <text evidence="2 15">Purine metabolism; IMP biosynthesis via de novo pathway; 5-amino-1-(5-phospho-D-ribosyl)imidazole from N(2)-formyl-N(1)-(5-phospho-D-ribosyl)glycinamide: step 2/2.</text>
</comment>
<dbReference type="InterPro" id="IPR004733">
    <property type="entry name" value="PurM_cligase"/>
</dbReference>
<evidence type="ECO:0000313" key="19">
    <source>
        <dbReference type="Proteomes" id="UP000250918"/>
    </source>
</evidence>
<dbReference type="InterPro" id="IPR016188">
    <property type="entry name" value="PurM-like_N"/>
</dbReference>
<evidence type="ECO:0000256" key="3">
    <source>
        <dbReference type="ARBA" id="ARBA00010280"/>
    </source>
</evidence>
<dbReference type="PANTHER" id="PTHR10520">
    <property type="entry name" value="TRIFUNCTIONAL PURINE BIOSYNTHETIC PROTEIN ADENOSINE-3-RELATED"/>
    <property type="match status" value="1"/>
</dbReference>
<dbReference type="Gene3D" id="3.30.1330.10">
    <property type="entry name" value="PurM-like, N-terminal domain"/>
    <property type="match status" value="1"/>
</dbReference>
<protein>
    <recommendedName>
        <fullName evidence="5 15">Phosphoribosylformylglycinamidine cyclo-ligase</fullName>
        <ecNumber evidence="4 15">6.3.3.1</ecNumber>
    </recommendedName>
    <alternativeName>
        <fullName evidence="12 15">AIR synthase</fullName>
    </alternativeName>
    <alternativeName>
        <fullName evidence="13 15">AIRS</fullName>
    </alternativeName>
    <alternativeName>
        <fullName evidence="11 15">Phosphoribosyl-aminoimidazole synthetase</fullName>
    </alternativeName>
</protein>
<dbReference type="SUPFAM" id="SSF56042">
    <property type="entry name" value="PurM C-terminal domain-like"/>
    <property type="match status" value="1"/>
</dbReference>
<dbReference type="InterPro" id="IPR036921">
    <property type="entry name" value="PurM-like_N_sf"/>
</dbReference>
<gene>
    <name evidence="15" type="primary">purM</name>
    <name evidence="18" type="ORF">C3F09_02850</name>
</gene>
<dbReference type="GO" id="GO:0005524">
    <property type="term" value="F:ATP binding"/>
    <property type="evidence" value="ECO:0007669"/>
    <property type="project" value="UniProtKB-KW"/>
</dbReference>
<accession>A0A855X9R3</accession>
<comment type="subcellular location">
    <subcellularLocation>
        <location evidence="1 15">Cytoplasm</location>
    </subcellularLocation>
</comment>
<evidence type="ECO:0000256" key="1">
    <source>
        <dbReference type="ARBA" id="ARBA00004496"/>
    </source>
</evidence>
<proteinExistence type="inferred from homology"/>
<dbReference type="CDD" id="cd02196">
    <property type="entry name" value="PurM"/>
    <property type="match status" value="1"/>
</dbReference>
<keyword evidence="8 15" id="KW-0547">Nucleotide-binding</keyword>
<evidence type="ECO:0000256" key="11">
    <source>
        <dbReference type="ARBA" id="ARBA00031908"/>
    </source>
</evidence>
<dbReference type="GO" id="GO:0046084">
    <property type="term" value="P:adenine biosynthetic process"/>
    <property type="evidence" value="ECO:0007669"/>
    <property type="project" value="TreeGrafter"/>
</dbReference>
<keyword evidence="6 15" id="KW-0963">Cytoplasm</keyword>
<dbReference type="Proteomes" id="UP000250918">
    <property type="component" value="Unassembled WGS sequence"/>
</dbReference>
<feature type="domain" description="PurM-like C-terminal" evidence="17">
    <location>
        <begin position="181"/>
        <end position="345"/>
    </location>
</feature>
<evidence type="ECO:0000259" key="16">
    <source>
        <dbReference type="Pfam" id="PF00586"/>
    </source>
</evidence>
<dbReference type="FunFam" id="3.90.650.10:FF:000011">
    <property type="entry name" value="Phosphoribosylformylglycinamidine cyclo-ligase"/>
    <property type="match status" value="1"/>
</dbReference>
<dbReference type="Pfam" id="PF02769">
    <property type="entry name" value="AIRS_C"/>
    <property type="match status" value="1"/>
</dbReference>
<dbReference type="GO" id="GO:0004637">
    <property type="term" value="F:phosphoribosylamine-glycine ligase activity"/>
    <property type="evidence" value="ECO:0007669"/>
    <property type="project" value="TreeGrafter"/>
</dbReference>
<dbReference type="Gene3D" id="3.90.650.10">
    <property type="entry name" value="PurM-like C-terminal domain"/>
    <property type="match status" value="1"/>
</dbReference>
<dbReference type="FunFam" id="3.30.1330.10:FF:000001">
    <property type="entry name" value="Phosphoribosylformylglycinamidine cyclo-ligase"/>
    <property type="match status" value="1"/>
</dbReference>
<evidence type="ECO:0000256" key="12">
    <source>
        <dbReference type="ARBA" id="ARBA00032931"/>
    </source>
</evidence>
<evidence type="ECO:0000256" key="4">
    <source>
        <dbReference type="ARBA" id="ARBA00013047"/>
    </source>
</evidence>
<dbReference type="NCBIfam" id="TIGR00878">
    <property type="entry name" value="purM"/>
    <property type="match status" value="1"/>
</dbReference>
<dbReference type="HAMAP" id="MF_00741">
    <property type="entry name" value="AIRS"/>
    <property type="match status" value="1"/>
</dbReference>
<evidence type="ECO:0000256" key="13">
    <source>
        <dbReference type="ARBA" id="ARBA00033093"/>
    </source>
</evidence>
<comment type="similarity">
    <text evidence="3 15">Belongs to the AIR synthase family.</text>
</comment>
<evidence type="ECO:0000256" key="14">
    <source>
        <dbReference type="ARBA" id="ARBA00049057"/>
    </source>
</evidence>
<evidence type="ECO:0000256" key="8">
    <source>
        <dbReference type="ARBA" id="ARBA00022741"/>
    </source>
</evidence>
<comment type="caution">
    <text evidence="18">The sequence shown here is derived from an EMBL/GenBank/DDBJ whole genome shotgun (WGS) entry which is preliminary data.</text>
</comment>
<reference evidence="18 19" key="1">
    <citation type="journal article" date="2018" name="ISME J.">
        <title>A methanotrophic archaeon couples anaerobic oxidation of methane to Fe(III) reduction.</title>
        <authorList>
            <person name="Cai C."/>
            <person name="Leu A.O."/>
            <person name="Xie G.J."/>
            <person name="Guo J."/>
            <person name="Feng Y."/>
            <person name="Zhao J.X."/>
            <person name="Tyson G.W."/>
            <person name="Yuan Z."/>
            <person name="Hu S."/>
        </authorList>
    </citation>
    <scope>NUCLEOTIDE SEQUENCE [LARGE SCALE GENOMIC DNA]</scope>
    <source>
        <strain evidence="18">FeB_12</strain>
    </source>
</reference>
<name>A0A855X9R3_9BACT</name>
<dbReference type="GO" id="GO:0006189">
    <property type="term" value="P:'de novo' IMP biosynthetic process"/>
    <property type="evidence" value="ECO:0007669"/>
    <property type="project" value="UniProtKB-UniRule"/>
</dbReference>
<evidence type="ECO:0000256" key="15">
    <source>
        <dbReference type="HAMAP-Rule" id="MF_00741"/>
    </source>
</evidence>
<evidence type="ECO:0000256" key="2">
    <source>
        <dbReference type="ARBA" id="ARBA00004686"/>
    </source>
</evidence>
<dbReference type="EC" id="6.3.3.1" evidence="4 15"/>
<dbReference type="SUPFAM" id="SSF55326">
    <property type="entry name" value="PurM N-terminal domain-like"/>
    <property type="match status" value="1"/>
</dbReference>
<dbReference type="InterPro" id="IPR036676">
    <property type="entry name" value="PurM-like_C_sf"/>
</dbReference>
<evidence type="ECO:0000313" key="18">
    <source>
        <dbReference type="EMBL" id="PWB75317.1"/>
    </source>
</evidence>
<keyword evidence="10 15" id="KW-0067">ATP-binding</keyword>
<dbReference type="PANTHER" id="PTHR10520:SF12">
    <property type="entry name" value="TRIFUNCTIONAL PURINE BIOSYNTHETIC PROTEIN ADENOSINE-3"/>
    <property type="match status" value="1"/>
</dbReference>
<dbReference type="UniPathway" id="UPA00074">
    <property type="reaction ID" value="UER00129"/>
</dbReference>
<dbReference type="GO" id="GO:0004641">
    <property type="term" value="F:phosphoribosylformylglycinamidine cyclo-ligase activity"/>
    <property type="evidence" value="ECO:0007669"/>
    <property type="project" value="UniProtKB-UniRule"/>
</dbReference>
<dbReference type="InterPro" id="IPR010918">
    <property type="entry name" value="PurM-like_C_dom"/>
</dbReference>
<dbReference type="Pfam" id="PF00586">
    <property type="entry name" value="AIRS"/>
    <property type="match status" value="1"/>
</dbReference>
<evidence type="ECO:0000256" key="10">
    <source>
        <dbReference type="ARBA" id="ARBA00022840"/>
    </source>
</evidence>
<evidence type="ECO:0000256" key="7">
    <source>
        <dbReference type="ARBA" id="ARBA00022598"/>
    </source>
</evidence>
<evidence type="ECO:0000259" key="17">
    <source>
        <dbReference type="Pfam" id="PF02769"/>
    </source>
</evidence>
<dbReference type="GO" id="GO:0005829">
    <property type="term" value="C:cytosol"/>
    <property type="evidence" value="ECO:0007669"/>
    <property type="project" value="TreeGrafter"/>
</dbReference>
<feature type="domain" description="PurM-like N-terminal" evidence="16">
    <location>
        <begin position="63"/>
        <end position="168"/>
    </location>
</feature>
<comment type="catalytic activity">
    <reaction evidence="14 15">
        <text>2-formamido-N(1)-(5-O-phospho-beta-D-ribosyl)acetamidine + ATP = 5-amino-1-(5-phospho-beta-D-ribosyl)imidazole + ADP + phosphate + H(+)</text>
        <dbReference type="Rhea" id="RHEA:23032"/>
        <dbReference type="ChEBI" id="CHEBI:15378"/>
        <dbReference type="ChEBI" id="CHEBI:30616"/>
        <dbReference type="ChEBI" id="CHEBI:43474"/>
        <dbReference type="ChEBI" id="CHEBI:137981"/>
        <dbReference type="ChEBI" id="CHEBI:147287"/>
        <dbReference type="ChEBI" id="CHEBI:456216"/>
        <dbReference type="EC" id="6.3.3.1"/>
    </reaction>
</comment>
<dbReference type="AlphaFoldDB" id="A0A855X9R3"/>
<organism evidence="18 19">
    <name type="scientific">candidate division GN15 bacterium</name>
    <dbReference type="NCBI Taxonomy" id="2072418"/>
    <lineage>
        <taxon>Bacteria</taxon>
        <taxon>candidate division GN15</taxon>
    </lineage>
</organism>
<keyword evidence="7 15" id="KW-0436">Ligase</keyword>
<evidence type="ECO:0000256" key="5">
    <source>
        <dbReference type="ARBA" id="ARBA00020367"/>
    </source>
</evidence>
<evidence type="ECO:0000256" key="6">
    <source>
        <dbReference type="ARBA" id="ARBA00022490"/>
    </source>
</evidence>
<evidence type="ECO:0000256" key="9">
    <source>
        <dbReference type="ARBA" id="ARBA00022755"/>
    </source>
</evidence>